<protein>
    <submittedName>
        <fullName evidence="2">HD domain-containing protein</fullName>
    </submittedName>
</protein>
<dbReference type="GO" id="GO:0008832">
    <property type="term" value="F:dGTPase activity"/>
    <property type="evidence" value="ECO:0007669"/>
    <property type="project" value="TreeGrafter"/>
</dbReference>
<organism evidence="2">
    <name type="scientific">Fervidicoccus fontis</name>
    <dbReference type="NCBI Taxonomy" id="683846"/>
    <lineage>
        <taxon>Archaea</taxon>
        <taxon>Thermoproteota</taxon>
        <taxon>Thermoprotei</taxon>
        <taxon>Fervidicoccales</taxon>
        <taxon>Fervidicoccaceae</taxon>
        <taxon>Fervidicoccus</taxon>
    </lineage>
</organism>
<dbReference type="InterPro" id="IPR050135">
    <property type="entry name" value="dGTPase-like"/>
</dbReference>
<dbReference type="InterPro" id="IPR006674">
    <property type="entry name" value="HD_domain"/>
</dbReference>
<feature type="domain" description="HD/PDEase" evidence="1">
    <location>
        <begin position="61"/>
        <end position="238"/>
    </location>
</feature>
<name>A0A7C1E2J3_9CREN</name>
<dbReference type="SMART" id="SM00471">
    <property type="entry name" value="HDc"/>
    <property type="match status" value="1"/>
</dbReference>
<dbReference type="PANTHER" id="PTHR11373:SF4">
    <property type="entry name" value="DEOXYNUCLEOSIDE TRIPHOSPHATE TRIPHOSPHOHYDROLASE SAMHD1"/>
    <property type="match status" value="1"/>
</dbReference>
<dbReference type="EMBL" id="DSDY01000098">
    <property type="protein sequence ID" value="HDS10582.1"/>
    <property type="molecule type" value="Genomic_DNA"/>
</dbReference>
<proteinExistence type="predicted"/>
<dbReference type="GO" id="GO:0006203">
    <property type="term" value="P:dGTP catabolic process"/>
    <property type="evidence" value="ECO:0007669"/>
    <property type="project" value="TreeGrafter"/>
</dbReference>
<gene>
    <name evidence="2" type="ORF">ENO04_03035</name>
</gene>
<comment type="caution">
    <text evidence="2">The sequence shown here is derived from an EMBL/GenBank/DDBJ whole genome shotgun (WGS) entry which is preliminary data.</text>
</comment>
<dbReference type="Pfam" id="PF01966">
    <property type="entry name" value="HD"/>
    <property type="match status" value="1"/>
</dbReference>
<dbReference type="InterPro" id="IPR003607">
    <property type="entry name" value="HD/PDEase_dom"/>
</dbReference>
<dbReference type="CDD" id="cd00077">
    <property type="entry name" value="HDc"/>
    <property type="match status" value="1"/>
</dbReference>
<evidence type="ECO:0000259" key="1">
    <source>
        <dbReference type="SMART" id="SM00471"/>
    </source>
</evidence>
<dbReference type="PANTHER" id="PTHR11373">
    <property type="entry name" value="DEOXYNUCLEOSIDE TRIPHOSPHATE TRIPHOSPHOHYDROLASE"/>
    <property type="match status" value="1"/>
</dbReference>
<dbReference type="Gene3D" id="1.10.3210.10">
    <property type="entry name" value="Hypothetical protein af1432"/>
    <property type="match status" value="1"/>
</dbReference>
<accession>A0A7C1E2J3</accession>
<dbReference type="AlphaFoldDB" id="A0A7C1E2J3"/>
<sequence length="517" mass="59305">MRSKSRQEITDWLRYKTFIKDPIHGVIYLNNLEARIVDSPVFLRLHGIKQLGFTYLVYPQAKHSRFEHSLGSMHTAGLIADSLVKNADEELVEIIGKEPDSLMLKELFRVAALLHDIGHLPYSHATEAVLTKGIKEGWVSGRVIEDYEYAVARNLSLHEAITCNLIKLLVNKMKKLGKFPAGVVEASLKVLCDDEVYGSWRDFFTEDVISIVRSVISGRITDIDKIDYLVRDAYNTGAKFGLIDIERLVSSIKAKRINNKIKILIPAKLLSNVEDLYYARYMMFKYVYLHHRVIATEACYEKTLKFVFDNWSTVKKSLTPILGRTVTEAGDLFFSKKIFDYAFTKGILLDDFLVEYLLKTAYRFSGPNEKEWFDAVFLRKKTLKPLFKREATFHIVFSRIAEQKGLLYRDPAELLKDLYRMYEDIELLEKRISEELSKSLDCELIVKIIPPISSLKEELPLVDVDGFTVSIDKISPFISAIEKAGEAPTIFVYARRDCRDSIKAIELLVNVLIKLSS</sequence>
<reference evidence="2" key="1">
    <citation type="journal article" date="2020" name="mSystems">
        <title>Genome- and Community-Level Interaction Insights into Carbon Utilization and Element Cycling Functions of Hydrothermarchaeota in Hydrothermal Sediment.</title>
        <authorList>
            <person name="Zhou Z."/>
            <person name="Liu Y."/>
            <person name="Xu W."/>
            <person name="Pan J."/>
            <person name="Luo Z.H."/>
            <person name="Li M."/>
        </authorList>
    </citation>
    <scope>NUCLEOTIDE SEQUENCE [LARGE SCALE GENOMIC DNA]</scope>
    <source>
        <strain evidence="2">SpSt-123</strain>
    </source>
</reference>
<dbReference type="SUPFAM" id="SSF109604">
    <property type="entry name" value="HD-domain/PDEase-like"/>
    <property type="match status" value="1"/>
</dbReference>
<evidence type="ECO:0000313" key="2">
    <source>
        <dbReference type="EMBL" id="HDS10582.1"/>
    </source>
</evidence>